<dbReference type="EMBL" id="CP159373">
    <property type="protein sequence ID" value="XCN71590.1"/>
    <property type="molecule type" value="Genomic_DNA"/>
</dbReference>
<reference evidence="2" key="1">
    <citation type="journal article" date="2024" name="Syst. Appl. Microbiol.">
        <title>First single-strain enrichments of Electrothrix cable bacteria, description of E. aestuarii sp. nov. and E. rattekaaiensis sp. nov., and proposal of a cable bacteria taxonomy following the rules of the SeqCode.</title>
        <authorList>
            <person name="Plum-Jensen L.E."/>
            <person name="Schramm A."/>
            <person name="Marshall I.P.G."/>
        </authorList>
    </citation>
    <scope>NUCLEOTIDE SEQUENCE</scope>
    <source>
        <strain evidence="2">Rat1</strain>
    </source>
</reference>
<feature type="transmembrane region" description="Helical" evidence="1">
    <location>
        <begin position="26"/>
        <end position="49"/>
    </location>
</feature>
<evidence type="ECO:0000256" key="1">
    <source>
        <dbReference type="SAM" id="Phobius"/>
    </source>
</evidence>
<reference evidence="2" key="2">
    <citation type="submission" date="2024-06" db="EMBL/GenBank/DDBJ databases">
        <authorList>
            <person name="Plum-Jensen L.E."/>
            <person name="Schramm A."/>
            <person name="Marshall I.P.G."/>
        </authorList>
    </citation>
    <scope>NUCLEOTIDE SEQUENCE</scope>
    <source>
        <strain evidence="2">Rat1</strain>
    </source>
</reference>
<keyword evidence="1" id="KW-0472">Membrane</keyword>
<protein>
    <recommendedName>
        <fullName evidence="3">Lipoprotein</fullName>
    </recommendedName>
</protein>
<sequence>MKGMTGLDFSAKADSKASRTVPLKNILLILILICSSVTLSGCVYLRILALRKQFTQFDKYVVVDKKDGLTFSFLTPTLYGNDIKWLGLTPVSQETKSGVTIWKHYLEKVYSNNQTETGNYDFTIDTRYQNEKLHAIYFPESFFTALPKEFFIALCKYIGQSDMDLDQGNREVRYTGGDVGSKHTLSSVKQDDIVQQFGIPYLVNNTDGINSLEYHYRVKERSTSTDTSEKTGTKYVYRFTFSQQDSLISFAVKIPIVGYIEFDFDKPELHAARN</sequence>
<accession>A0AAU8LRZ1</accession>
<evidence type="ECO:0008006" key="3">
    <source>
        <dbReference type="Google" id="ProtNLM"/>
    </source>
</evidence>
<gene>
    <name evidence="2" type="ORF">Q3M24_14870</name>
</gene>
<dbReference type="KEGG" id="eaj:Q3M24_14870"/>
<organism evidence="2">
    <name type="scientific">Candidatus Electrothrix aestuarii</name>
    <dbReference type="NCBI Taxonomy" id="3062594"/>
    <lineage>
        <taxon>Bacteria</taxon>
        <taxon>Pseudomonadati</taxon>
        <taxon>Thermodesulfobacteriota</taxon>
        <taxon>Desulfobulbia</taxon>
        <taxon>Desulfobulbales</taxon>
        <taxon>Desulfobulbaceae</taxon>
        <taxon>Candidatus Electrothrix</taxon>
    </lineage>
</organism>
<dbReference type="AlphaFoldDB" id="A0AAU8LRZ1"/>
<evidence type="ECO:0000313" key="2">
    <source>
        <dbReference type="EMBL" id="XCN71590.1"/>
    </source>
</evidence>
<name>A0AAU8LRZ1_9BACT</name>
<keyword evidence="1" id="KW-1133">Transmembrane helix</keyword>
<proteinExistence type="predicted"/>
<keyword evidence="1" id="KW-0812">Transmembrane</keyword>